<feature type="compositionally biased region" description="Low complexity" evidence="6">
    <location>
        <begin position="322"/>
        <end position="333"/>
    </location>
</feature>
<dbReference type="GO" id="GO:0000381">
    <property type="term" value="P:regulation of alternative mRNA splicing, via spliceosome"/>
    <property type="evidence" value="ECO:0007669"/>
    <property type="project" value="InterPro"/>
</dbReference>
<sequence>MELPSSRELELESLLRERDSQLTELTDEVTRLRQYLSVQAGPSTSDPVSLPPALVSVLLPHLNGSSSRANGASSSNTVTAALTQRAKALQEENDELYELLKHGETGKLKEEVRGLRRIVEKLEGALRESHQVIGTLSKELDTTFEALASSSRQVNTGSSTKSHSHSPRNQYHQTSYSSSAGNSQSKLPPTGPRAHKKPRLSESTASPPPRNSGPPHKSQNHNHSHSNHFSRSGDSRDSTRHGAERKTNHSTKMEVDEDQRARPTSPSVDRNRERGRDHERDTDQRSTKGRERSVRDKERDRDGNKFSSSHRNGNGNGNGAFSAPIRGAAGAPGRRSDRDRSSNGSNHLHGTDRTLAERMGL</sequence>
<proteinExistence type="inferred from homology"/>
<feature type="compositionally biased region" description="Polar residues" evidence="6">
    <location>
        <begin position="150"/>
        <end position="187"/>
    </location>
</feature>
<evidence type="ECO:0000256" key="3">
    <source>
        <dbReference type="ARBA" id="ARBA00022664"/>
    </source>
</evidence>
<feature type="compositionally biased region" description="Basic and acidic residues" evidence="6">
    <location>
        <begin position="269"/>
        <end position="304"/>
    </location>
</feature>
<protein>
    <submittedName>
        <fullName evidence="7">Uncharacterized protein</fullName>
    </submittedName>
</protein>
<accession>A0A5C3MHJ5</accession>
<keyword evidence="3" id="KW-0507">mRNA processing</keyword>
<evidence type="ECO:0000256" key="1">
    <source>
        <dbReference type="ARBA" id="ARBA00004123"/>
    </source>
</evidence>
<name>A0A5C3MHJ5_9AGAR</name>
<dbReference type="AlphaFoldDB" id="A0A5C3MHJ5"/>
<evidence type="ECO:0000256" key="6">
    <source>
        <dbReference type="SAM" id="MobiDB-lite"/>
    </source>
</evidence>
<feature type="compositionally biased region" description="Basic and acidic residues" evidence="6">
    <location>
        <begin position="349"/>
        <end position="361"/>
    </location>
</feature>
<dbReference type="GO" id="GO:0016556">
    <property type="term" value="P:mRNA modification"/>
    <property type="evidence" value="ECO:0007669"/>
    <property type="project" value="InterPro"/>
</dbReference>
<comment type="subcellular location">
    <subcellularLocation>
        <location evidence="1">Nucleus</location>
    </subcellularLocation>
</comment>
<dbReference type="GO" id="GO:0005634">
    <property type="term" value="C:nucleus"/>
    <property type="evidence" value="ECO:0007669"/>
    <property type="project" value="UniProtKB-SubCell"/>
</dbReference>
<comment type="similarity">
    <text evidence="2">Belongs to the fl(2)d family.</text>
</comment>
<feature type="compositionally biased region" description="Basic residues" evidence="6">
    <location>
        <begin position="218"/>
        <end position="228"/>
    </location>
</feature>
<evidence type="ECO:0000256" key="4">
    <source>
        <dbReference type="ARBA" id="ARBA00023187"/>
    </source>
</evidence>
<dbReference type="OrthoDB" id="3363802at2759"/>
<keyword evidence="5" id="KW-0539">Nucleus</keyword>
<dbReference type="EMBL" id="ML213591">
    <property type="protein sequence ID" value="TFK43418.1"/>
    <property type="molecule type" value="Genomic_DNA"/>
</dbReference>
<evidence type="ECO:0000313" key="7">
    <source>
        <dbReference type="EMBL" id="TFK43418.1"/>
    </source>
</evidence>
<gene>
    <name evidence="7" type="ORF">BDQ12DRAFT_674945</name>
</gene>
<feature type="compositionally biased region" description="Basic and acidic residues" evidence="6">
    <location>
        <begin position="231"/>
        <end position="261"/>
    </location>
</feature>
<evidence type="ECO:0000256" key="2">
    <source>
        <dbReference type="ARBA" id="ARBA00010313"/>
    </source>
</evidence>
<dbReference type="InterPro" id="IPR033757">
    <property type="entry name" value="WTAP"/>
</dbReference>
<dbReference type="GO" id="GO:0006397">
    <property type="term" value="P:mRNA processing"/>
    <property type="evidence" value="ECO:0007669"/>
    <property type="project" value="UniProtKB-KW"/>
</dbReference>
<reference evidence="7 8" key="1">
    <citation type="journal article" date="2019" name="Nat. Ecol. Evol.">
        <title>Megaphylogeny resolves global patterns of mushroom evolution.</title>
        <authorList>
            <person name="Varga T."/>
            <person name="Krizsan K."/>
            <person name="Foldi C."/>
            <person name="Dima B."/>
            <person name="Sanchez-Garcia M."/>
            <person name="Sanchez-Ramirez S."/>
            <person name="Szollosi G.J."/>
            <person name="Szarkandi J.G."/>
            <person name="Papp V."/>
            <person name="Albert L."/>
            <person name="Andreopoulos W."/>
            <person name="Angelini C."/>
            <person name="Antonin V."/>
            <person name="Barry K.W."/>
            <person name="Bougher N.L."/>
            <person name="Buchanan P."/>
            <person name="Buyck B."/>
            <person name="Bense V."/>
            <person name="Catcheside P."/>
            <person name="Chovatia M."/>
            <person name="Cooper J."/>
            <person name="Damon W."/>
            <person name="Desjardin D."/>
            <person name="Finy P."/>
            <person name="Geml J."/>
            <person name="Haridas S."/>
            <person name="Hughes K."/>
            <person name="Justo A."/>
            <person name="Karasinski D."/>
            <person name="Kautmanova I."/>
            <person name="Kiss B."/>
            <person name="Kocsube S."/>
            <person name="Kotiranta H."/>
            <person name="LaButti K.M."/>
            <person name="Lechner B.E."/>
            <person name="Liimatainen K."/>
            <person name="Lipzen A."/>
            <person name="Lukacs Z."/>
            <person name="Mihaltcheva S."/>
            <person name="Morgado L.N."/>
            <person name="Niskanen T."/>
            <person name="Noordeloos M.E."/>
            <person name="Ohm R.A."/>
            <person name="Ortiz-Santana B."/>
            <person name="Ovrebo C."/>
            <person name="Racz N."/>
            <person name="Riley R."/>
            <person name="Savchenko A."/>
            <person name="Shiryaev A."/>
            <person name="Soop K."/>
            <person name="Spirin V."/>
            <person name="Szebenyi C."/>
            <person name="Tomsovsky M."/>
            <person name="Tulloss R.E."/>
            <person name="Uehling J."/>
            <person name="Grigoriev I.V."/>
            <person name="Vagvolgyi C."/>
            <person name="Papp T."/>
            <person name="Martin F.M."/>
            <person name="Miettinen O."/>
            <person name="Hibbett D.S."/>
            <person name="Nagy L.G."/>
        </authorList>
    </citation>
    <scope>NUCLEOTIDE SEQUENCE [LARGE SCALE GENOMIC DNA]</scope>
    <source>
        <strain evidence="7 8">CBS 166.37</strain>
    </source>
</reference>
<dbReference type="STRING" id="68775.A0A5C3MHJ5"/>
<organism evidence="7 8">
    <name type="scientific">Crucibulum laeve</name>
    <dbReference type="NCBI Taxonomy" id="68775"/>
    <lineage>
        <taxon>Eukaryota</taxon>
        <taxon>Fungi</taxon>
        <taxon>Dikarya</taxon>
        <taxon>Basidiomycota</taxon>
        <taxon>Agaricomycotina</taxon>
        <taxon>Agaricomycetes</taxon>
        <taxon>Agaricomycetidae</taxon>
        <taxon>Agaricales</taxon>
        <taxon>Agaricineae</taxon>
        <taxon>Nidulariaceae</taxon>
        <taxon>Crucibulum</taxon>
    </lineage>
</organism>
<dbReference type="GO" id="GO:0008380">
    <property type="term" value="P:RNA splicing"/>
    <property type="evidence" value="ECO:0007669"/>
    <property type="project" value="UniProtKB-KW"/>
</dbReference>
<keyword evidence="8" id="KW-1185">Reference proteome</keyword>
<evidence type="ECO:0000256" key="5">
    <source>
        <dbReference type="ARBA" id="ARBA00023242"/>
    </source>
</evidence>
<feature type="region of interest" description="Disordered" evidence="6">
    <location>
        <begin position="150"/>
        <end position="361"/>
    </location>
</feature>
<evidence type="ECO:0000313" key="8">
    <source>
        <dbReference type="Proteomes" id="UP000308652"/>
    </source>
</evidence>
<keyword evidence="4" id="KW-0508">mRNA splicing</keyword>
<dbReference type="Proteomes" id="UP000308652">
    <property type="component" value="Unassembled WGS sequence"/>
</dbReference>
<dbReference type="Pfam" id="PF17098">
    <property type="entry name" value="Wtap"/>
    <property type="match status" value="1"/>
</dbReference>